<reference evidence="1" key="2">
    <citation type="submission" date="2023-05" db="EMBL/GenBank/DDBJ databases">
        <authorList>
            <person name="Fouks B."/>
        </authorList>
    </citation>
    <scope>NUCLEOTIDE SEQUENCE</scope>
    <source>
        <strain evidence="1">Stay&amp;Tobe</strain>
        <tissue evidence="1">Testes</tissue>
    </source>
</reference>
<organism evidence="1 2">
    <name type="scientific">Diploptera punctata</name>
    <name type="common">Pacific beetle cockroach</name>
    <dbReference type="NCBI Taxonomy" id="6984"/>
    <lineage>
        <taxon>Eukaryota</taxon>
        <taxon>Metazoa</taxon>
        <taxon>Ecdysozoa</taxon>
        <taxon>Arthropoda</taxon>
        <taxon>Hexapoda</taxon>
        <taxon>Insecta</taxon>
        <taxon>Pterygota</taxon>
        <taxon>Neoptera</taxon>
        <taxon>Polyneoptera</taxon>
        <taxon>Dictyoptera</taxon>
        <taxon>Blattodea</taxon>
        <taxon>Blaberoidea</taxon>
        <taxon>Blaberidae</taxon>
        <taxon>Diplopterinae</taxon>
        <taxon>Diploptera</taxon>
    </lineage>
</organism>
<name>A0AAD8A2N7_DIPPU</name>
<sequence>KVEITIGSHMISKEIYDKPRIELGTFEIIVSSKLCLHRMHNKLQVPLEQKVTVVVTRMEVTNSNMISSRHNYYMHQAFRIS</sequence>
<dbReference type="Proteomes" id="UP001233999">
    <property type="component" value="Unassembled WGS sequence"/>
</dbReference>
<gene>
    <name evidence="1" type="ORF">L9F63_002176</name>
</gene>
<accession>A0AAD8A2N7</accession>
<evidence type="ECO:0000313" key="1">
    <source>
        <dbReference type="EMBL" id="KAJ9591273.1"/>
    </source>
</evidence>
<dbReference type="AlphaFoldDB" id="A0AAD8A2N7"/>
<keyword evidence="2" id="KW-1185">Reference proteome</keyword>
<dbReference type="EMBL" id="JASPKZ010003877">
    <property type="protein sequence ID" value="KAJ9591273.1"/>
    <property type="molecule type" value="Genomic_DNA"/>
</dbReference>
<proteinExistence type="predicted"/>
<comment type="caution">
    <text evidence="1">The sequence shown here is derived from an EMBL/GenBank/DDBJ whole genome shotgun (WGS) entry which is preliminary data.</text>
</comment>
<feature type="non-terminal residue" evidence="1">
    <location>
        <position position="81"/>
    </location>
</feature>
<reference evidence="1" key="1">
    <citation type="journal article" date="2023" name="IScience">
        <title>Live-bearing cockroach genome reveals convergent evolutionary mechanisms linked to viviparity in insects and beyond.</title>
        <authorList>
            <person name="Fouks B."/>
            <person name="Harrison M.C."/>
            <person name="Mikhailova A.A."/>
            <person name="Marchal E."/>
            <person name="English S."/>
            <person name="Carruthers M."/>
            <person name="Jennings E.C."/>
            <person name="Chiamaka E.L."/>
            <person name="Frigard R.A."/>
            <person name="Pippel M."/>
            <person name="Attardo G.M."/>
            <person name="Benoit J.B."/>
            <person name="Bornberg-Bauer E."/>
            <person name="Tobe S.S."/>
        </authorList>
    </citation>
    <scope>NUCLEOTIDE SEQUENCE</scope>
    <source>
        <strain evidence="1">Stay&amp;Tobe</strain>
    </source>
</reference>
<evidence type="ECO:0000313" key="2">
    <source>
        <dbReference type="Proteomes" id="UP001233999"/>
    </source>
</evidence>
<feature type="non-terminal residue" evidence="1">
    <location>
        <position position="1"/>
    </location>
</feature>
<protein>
    <submittedName>
        <fullName evidence="1">Uncharacterized protein</fullName>
    </submittedName>
</protein>